<keyword evidence="1" id="KW-0812">Transmembrane</keyword>
<comment type="caution">
    <text evidence="2">The sequence shown here is derived from an EMBL/GenBank/DDBJ whole genome shotgun (WGS) entry which is preliminary data.</text>
</comment>
<proteinExistence type="predicted"/>
<sequence>MSDINPGIGLLYNELVKGVPAIFGHFLTTLLAIHSMIIFCLKVKGFYSDGFAQRAITYSAALLARILVLIYYFVLLVGPEVVCWNCQSRRKIGDGGSNAKVKTPLFLYVHLIMFLLLYIRNVKWSGLGQACQASPSLDLYTVKSWRDI</sequence>
<name>A0A9Q0KIJ9_9MAGN</name>
<dbReference type="EMBL" id="JAMYWD010000005">
    <property type="protein sequence ID" value="KAJ4971283.1"/>
    <property type="molecule type" value="Genomic_DNA"/>
</dbReference>
<dbReference type="OrthoDB" id="504708at2759"/>
<dbReference type="Proteomes" id="UP001141806">
    <property type="component" value="Unassembled WGS sequence"/>
</dbReference>
<keyword evidence="3" id="KW-1185">Reference proteome</keyword>
<feature type="transmembrane region" description="Helical" evidence="1">
    <location>
        <begin position="20"/>
        <end position="43"/>
    </location>
</feature>
<keyword evidence="1" id="KW-1133">Transmembrane helix</keyword>
<feature type="transmembrane region" description="Helical" evidence="1">
    <location>
        <begin position="55"/>
        <end position="74"/>
    </location>
</feature>
<accession>A0A9Q0KIJ9</accession>
<feature type="transmembrane region" description="Helical" evidence="1">
    <location>
        <begin position="101"/>
        <end position="119"/>
    </location>
</feature>
<dbReference type="AlphaFoldDB" id="A0A9Q0KIJ9"/>
<reference evidence="2" key="1">
    <citation type="journal article" date="2023" name="Plant J.">
        <title>The genome of the king protea, Protea cynaroides.</title>
        <authorList>
            <person name="Chang J."/>
            <person name="Duong T.A."/>
            <person name="Schoeman C."/>
            <person name="Ma X."/>
            <person name="Roodt D."/>
            <person name="Barker N."/>
            <person name="Li Z."/>
            <person name="Van de Peer Y."/>
            <person name="Mizrachi E."/>
        </authorList>
    </citation>
    <scope>NUCLEOTIDE SEQUENCE</scope>
    <source>
        <tissue evidence="2">Young leaves</tissue>
    </source>
</reference>
<evidence type="ECO:0000313" key="3">
    <source>
        <dbReference type="Proteomes" id="UP001141806"/>
    </source>
</evidence>
<evidence type="ECO:0000313" key="2">
    <source>
        <dbReference type="EMBL" id="KAJ4971283.1"/>
    </source>
</evidence>
<gene>
    <name evidence="2" type="ORF">NE237_004382</name>
</gene>
<protein>
    <submittedName>
        <fullName evidence="2">Uncharacterized protein</fullName>
    </submittedName>
</protein>
<evidence type="ECO:0000256" key="1">
    <source>
        <dbReference type="SAM" id="Phobius"/>
    </source>
</evidence>
<keyword evidence="1" id="KW-0472">Membrane</keyword>
<organism evidence="2 3">
    <name type="scientific">Protea cynaroides</name>
    <dbReference type="NCBI Taxonomy" id="273540"/>
    <lineage>
        <taxon>Eukaryota</taxon>
        <taxon>Viridiplantae</taxon>
        <taxon>Streptophyta</taxon>
        <taxon>Embryophyta</taxon>
        <taxon>Tracheophyta</taxon>
        <taxon>Spermatophyta</taxon>
        <taxon>Magnoliopsida</taxon>
        <taxon>Proteales</taxon>
        <taxon>Proteaceae</taxon>
        <taxon>Protea</taxon>
    </lineage>
</organism>